<keyword evidence="3 5" id="KW-0371">Homeobox</keyword>
<dbReference type="Proteomes" id="UP000230750">
    <property type="component" value="Unassembled WGS sequence"/>
</dbReference>
<reference evidence="8 9" key="1">
    <citation type="journal article" date="2017" name="PLoS Biol.">
        <title>The sea cucumber genome provides insights into morphological evolution and visceral regeneration.</title>
        <authorList>
            <person name="Zhang X."/>
            <person name="Sun L."/>
            <person name="Yuan J."/>
            <person name="Sun Y."/>
            <person name="Gao Y."/>
            <person name="Zhang L."/>
            <person name="Li S."/>
            <person name="Dai H."/>
            <person name="Hamel J.F."/>
            <person name="Liu C."/>
            <person name="Yu Y."/>
            <person name="Liu S."/>
            <person name="Lin W."/>
            <person name="Guo K."/>
            <person name="Jin S."/>
            <person name="Xu P."/>
            <person name="Storey K.B."/>
            <person name="Huan P."/>
            <person name="Zhang T."/>
            <person name="Zhou Y."/>
            <person name="Zhang J."/>
            <person name="Lin C."/>
            <person name="Li X."/>
            <person name="Xing L."/>
            <person name="Huo D."/>
            <person name="Sun M."/>
            <person name="Wang L."/>
            <person name="Mercier A."/>
            <person name="Li F."/>
            <person name="Yang H."/>
            <person name="Xiang J."/>
        </authorList>
    </citation>
    <scope>NUCLEOTIDE SEQUENCE [LARGE SCALE GENOMIC DNA]</scope>
    <source>
        <strain evidence="8">Shaxun</strain>
        <tissue evidence="8">Muscle</tissue>
    </source>
</reference>
<dbReference type="GO" id="GO:0000981">
    <property type="term" value="F:DNA-binding transcription factor activity, RNA polymerase II-specific"/>
    <property type="evidence" value="ECO:0007669"/>
    <property type="project" value="InterPro"/>
</dbReference>
<keyword evidence="4 5" id="KW-0539">Nucleus</keyword>
<dbReference type="InterPro" id="IPR009057">
    <property type="entry name" value="Homeodomain-like_sf"/>
</dbReference>
<name>A0A2G8JMM2_STIJA</name>
<dbReference type="PROSITE" id="PS50071">
    <property type="entry name" value="HOMEOBOX_2"/>
    <property type="match status" value="1"/>
</dbReference>
<dbReference type="PROSITE" id="PS00027">
    <property type="entry name" value="HOMEOBOX_1"/>
    <property type="match status" value="1"/>
</dbReference>
<evidence type="ECO:0000256" key="1">
    <source>
        <dbReference type="ARBA" id="ARBA00004123"/>
    </source>
</evidence>
<dbReference type="SUPFAM" id="SSF46689">
    <property type="entry name" value="Homeodomain-like"/>
    <property type="match status" value="1"/>
</dbReference>
<dbReference type="AlphaFoldDB" id="A0A2G8JMM2"/>
<dbReference type="Gene3D" id="1.10.10.60">
    <property type="entry name" value="Homeodomain-like"/>
    <property type="match status" value="1"/>
</dbReference>
<dbReference type="InterPro" id="IPR017970">
    <property type="entry name" value="Homeobox_CS"/>
</dbReference>
<dbReference type="GO" id="GO:0005634">
    <property type="term" value="C:nucleus"/>
    <property type="evidence" value="ECO:0007669"/>
    <property type="project" value="UniProtKB-SubCell"/>
</dbReference>
<evidence type="ECO:0000256" key="6">
    <source>
        <dbReference type="RuleBase" id="RU000682"/>
    </source>
</evidence>
<comment type="subcellular location">
    <subcellularLocation>
        <location evidence="1 5 6">Nucleus</location>
    </subcellularLocation>
</comment>
<organism evidence="8 9">
    <name type="scientific">Stichopus japonicus</name>
    <name type="common">Sea cucumber</name>
    <dbReference type="NCBI Taxonomy" id="307972"/>
    <lineage>
        <taxon>Eukaryota</taxon>
        <taxon>Metazoa</taxon>
        <taxon>Echinodermata</taxon>
        <taxon>Eleutherozoa</taxon>
        <taxon>Echinozoa</taxon>
        <taxon>Holothuroidea</taxon>
        <taxon>Aspidochirotacea</taxon>
        <taxon>Aspidochirotida</taxon>
        <taxon>Stichopodidae</taxon>
        <taxon>Apostichopus</taxon>
    </lineage>
</organism>
<evidence type="ECO:0000256" key="4">
    <source>
        <dbReference type="ARBA" id="ARBA00023242"/>
    </source>
</evidence>
<evidence type="ECO:0000313" key="9">
    <source>
        <dbReference type="Proteomes" id="UP000230750"/>
    </source>
</evidence>
<dbReference type="InterPro" id="IPR000047">
    <property type="entry name" value="HTH_motif"/>
</dbReference>
<evidence type="ECO:0000313" key="8">
    <source>
        <dbReference type="EMBL" id="PIK37016.1"/>
    </source>
</evidence>
<gene>
    <name evidence="8" type="ORF">BSL78_26147</name>
</gene>
<proteinExistence type="predicted"/>
<dbReference type="GO" id="GO:0003677">
    <property type="term" value="F:DNA binding"/>
    <property type="evidence" value="ECO:0007669"/>
    <property type="project" value="UniProtKB-UniRule"/>
</dbReference>
<protein>
    <submittedName>
        <fullName evidence="8">Gastrulation brain homeobox 2</fullName>
    </submittedName>
</protein>
<comment type="caution">
    <text evidence="8">The sequence shown here is derived from an EMBL/GenBank/DDBJ whole genome shotgun (WGS) entry which is preliminary data.</text>
</comment>
<dbReference type="PANTHER" id="PTHR24333">
    <property type="entry name" value="HOMEO BOX HB9 LIKE A-RELATED"/>
    <property type="match status" value="1"/>
</dbReference>
<evidence type="ECO:0000259" key="7">
    <source>
        <dbReference type="PROSITE" id="PS50071"/>
    </source>
</evidence>
<evidence type="ECO:0000256" key="3">
    <source>
        <dbReference type="ARBA" id="ARBA00023155"/>
    </source>
</evidence>
<dbReference type="CDD" id="cd00086">
    <property type="entry name" value="homeodomain"/>
    <property type="match status" value="1"/>
</dbReference>
<accession>A0A2G8JMM2</accession>
<dbReference type="OrthoDB" id="6159439at2759"/>
<feature type="DNA-binding region" description="Homeobox" evidence="5">
    <location>
        <begin position="107"/>
        <end position="166"/>
    </location>
</feature>
<dbReference type="EMBL" id="MRZV01001574">
    <property type="protein sequence ID" value="PIK37016.1"/>
    <property type="molecule type" value="Genomic_DNA"/>
</dbReference>
<keyword evidence="2 5" id="KW-0238">DNA-binding</keyword>
<evidence type="ECO:0000256" key="5">
    <source>
        <dbReference type="PROSITE-ProRule" id="PRU00108"/>
    </source>
</evidence>
<dbReference type="Pfam" id="PF00046">
    <property type="entry name" value="Homeodomain"/>
    <property type="match status" value="1"/>
</dbReference>
<dbReference type="InterPro" id="IPR001356">
    <property type="entry name" value="HD"/>
</dbReference>
<dbReference type="SMART" id="SM00389">
    <property type="entry name" value="HOX"/>
    <property type="match status" value="1"/>
</dbReference>
<sequence length="208" mass="24030">MSTRGKSFFIRDILESETSSQDKGHSNNKCTDYFYSNSNTGWQNSWTIKEINRKTTSFDTRRILSDRKHVYNPVHPSRWCDCLTFPSSSIRGSTPLPGTLPTGPLLPRRKRTIFQGEQLASLERTFSAKKYLGLHERCVLATRLGLEEAQVKTWFQNRRTKWRKVTGNCKVKPSVPGRNVKSNRRTSFNKAIWSKTIKKLKVSSEEIK</sequence>
<dbReference type="InterPro" id="IPR050848">
    <property type="entry name" value="Homeobox_TF"/>
</dbReference>
<keyword evidence="9" id="KW-1185">Reference proteome</keyword>
<evidence type="ECO:0000256" key="2">
    <source>
        <dbReference type="ARBA" id="ARBA00023125"/>
    </source>
</evidence>
<feature type="domain" description="Homeobox" evidence="7">
    <location>
        <begin position="105"/>
        <end position="165"/>
    </location>
</feature>
<dbReference type="PRINTS" id="PR00031">
    <property type="entry name" value="HTHREPRESSR"/>
</dbReference>
<dbReference type="PANTHER" id="PTHR24333:SF5">
    <property type="entry name" value="VENT HOMEOBOX"/>
    <property type="match status" value="1"/>
</dbReference>